<gene>
    <name evidence="14" type="ORF">Mal48_02420</name>
</gene>
<evidence type="ECO:0000256" key="5">
    <source>
        <dbReference type="ARBA" id="ARBA00022832"/>
    </source>
</evidence>
<evidence type="ECO:0000256" key="12">
    <source>
        <dbReference type="SAM" id="Phobius"/>
    </source>
</evidence>
<feature type="domain" description="Fatty acid desaturase" evidence="13">
    <location>
        <begin position="101"/>
        <end position="320"/>
    </location>
</feature>
<proteinExistence type="inferred from homology"/>
<evidence type="ECO:0000256" key="4">
    <source>
        <dbReference type="ARBA" id="ARBA00022692"/>
    </source>
</evidence>
<dbReference type="CDD" id="cd03505">
    <property type="entry name" value="Delta9-FADS-like"/>
    <property type="match status" value="1"/>
</dbReference>
<dbReference type="GO" id="GO:0006633">
    <property type="term" value="P:fatty acid biosynthetic process"/>
    <property type="evidence" value="ECO:0007669"/>
    <property type="project" value="UniProtKB-KW"/>
</dbReference>
<dbReference type="PANTHER" id="PTHR11351:SF31">
    <property type="entry name" value="DESATURASE 1, ISOFORM A-RELATED"/>
    <property type="match status" value="1"/>
</dbReference>
<dbReference type="KEGG" id="tpol:Mal48_02420"/>
<keyword evidence="9" id="KW-0443">Lipid metabolism</keyword>
<keyword evidence="6 12" id="KW-1133">Transmembrane helix</keyword>
<keyword evidence="4 12" id="KW-0812">Transmembrane</keyword>
<evidence type="ECO:0000256" key="11">
    <source>
        <dbReference type="ARBA" id="ARBA00023160"/>
    </source>
</evidence>
<comment type="similarity">
    <text evidence="2">Belongs to the fatty acid desaturase type 2 family.</text>
</comment>
<feature type="transmembrane region" description="Helical" evidence="12">
    <location>
        <begin position="106"/>
        <end position="124"/>
    </location>
</feature>
<evidence type="ECO:0000256" key="6">
    <source>
        <dbReference type="ARBA" id="ARBA00022989"/>
    </source>
</evidence>
<keyword evidence="3" id="KW-0444">Lipid biosynthesis</keyword>
<evidence type="ECO:0000259" key="13">
    <source>
        <dbReference type="Pfam" id="PF00487"/>
    </source>
</evidence>
<evidence type="ECO:0000256" key="7">
    <source>
        <dbReference type="ARBA" id="ARBA00023002"/>
    </source>
</evidence>
<keyword evidence="7" id="KW-0560">Oxidoreductase</keyword>
<dbReference type="OrthoDB" id="19906at2"/>
<dbReference type="Pfam" id="PF00487">
    <property type="entry name" value="FA_desaturase"/>
    <property type="match status" value="1"/>
</dbReference>
<evidence type="ECO:0000256" key="1">
    <source>
        <dbReference type="ARBA" id="ARBA00004141"/>
    </source>
</evidence>
<dbReference type="Proteomes" id="UP000315724">
    <property type="component" value="Chromosome"/>
</dbReference>
<dbReference type="GO" id="GO:0016717">
    <property type="term" value="F:oxidoreductase activity, acting on paired donors, with oxidation of a pair of donors resulting in the reduction of molecular oxygen to two molecules of water"/>
    <property type="evidence" value="ECO:0007669"/>
    <property type="project" value="InterPro"/>
</dbReference>
<dbReference type="RefSeq" id="WP_145195288.1">
    <property type="nucleotide sequence ID" value="NZ_CP036267.1"/>
</dbReference>
<feature type="transmembrane region" description="Helical" evidence="12">
    <location>
        <begin position="81"/>
        <end position="100"/>
    </location>
</feature>
<evidence type="ECO:0000256" key="2">
    <source>
        <dbReference type="ARBA" id="ARBA00008749"/>
    </source>
</evidence>
<keyword evidence="8" id="KW-0408">Iron</keyword>
<dbReference type="PRINTS" id="PR00075">
    <property type="entry name" value="FACDDSATRASE"/>
</dbReference>
<evidence type="ECO:0000256" key="3">
    <source>
        <dbReference type="ARBA" id="ARBA00022516"/>
    </source>
</evidence>
<evidence type="ECO:0000256" key="8">
    <source>
        <dbReference type="ARBA" id="ARBA00023004"/>
    </source>
</evidence>
<dbReference type="EMBL" id="CP036267">
    <property type="protein sequence ID" value="QDT31012.1"/>
    <property type="molecule type" value="Genomic_DNA"/>
</dbReference>
<dbReference type="GO" id="GO:0016020">
    <property type="term" value="C:membrane"/>
    <property type="evidence" value="ECO:0007669"/>
    <property type="project" value="UniProtKB-SubCell"/>
</dbReference>
<protein>
    <submittedName>
        <fullName evidence="14">Fatty acid desaturase</fullName>
    </submittedName>
</protein>
<dbReference type="AlphaFoldDB" id="A0A517QHA4"/>
<accession>A0A517QHA4</accession>
<evidence type="ECO:0000256" key="9">
    <source>
        <dbReference type="ARBA" id="ARBA00023098"/>
    </source>
</evidence>
<keyword evidence="11" id="KW-0275">Fatty acid biosynthesis</keyword>
<name>A0A517QHA4_9PLAN</name>
<dbReference type="PANTHER" id="PTHR11351">
    <property type="entry name" value="ACYL-COA DESATURASE"/>
    <property type="match status" value="1"/>
</dbReference>
<keyword evidence="10 12" id="KW-0472">Membrane</keyword>
<organism evidence="14 15">
    <name type="scientific">Thalassoglobus polymorphus</name>
    <dbReference type="NCBI Taxonomy" id="2527994"/>
    <lineage>
        <taxon>Bacteria</taxon>
        <taxon>Pseudomonadati</taxon>
        <taxon>Planctomycetota</taxon>
        <taxon>Planctomycetia</taxon>
        <taxon>Planctomycetales</taxon>
        <taxon>Planctomycetaceae</taxon>
        <taxon>Thalassoglobus</taxon>
    </lineage>
</organism>
<feature type="transmembrane region" description="Helical" evidence="12">
    <location>
        <begin position="225"/>
        <end position="247"/>
    </location>
</feature>
<comment type="subcellular location">
    <subcellularLocation>
        <location evidence="1">Membrane</location>
        <topology evidence="1">Multi-pass membrane protein</topology>
    </subcellularLocation>
</comment>
<evidence type="ECO:0000313" key="15">
    <source>
        <dbReference type="Proteomes" id="UP000315724"/>
    </source>
</evidence>
<reference evidence="14 15" key="1">
    <citation type="submission" date="2019-02" db="EMBL/GenBank/DDBJ databases">
        <title>Deep-cultivation of Planctomycetes and their phenomic and genomic characterization uncovers novel biology.</title>
        <authorList>
            <person name="Wiegand S."/>
            <person name="Jogler M."/>
            <person name="Boedeker C."/>
            <person name="Pinto D."/>
            <person name="Vollmers J."/>
            <person name="Rivas-Marin E."/>
            <person name="Kohn T."/>
            <person name="Peeters S.H."/>
            <person name="Heuer A."/>
            <person name="Rast P."/>
            <person name="Oberbeckmann S."/>
            <person name="Bunk B."/>
            <person name="Jeske O."/>
            <person name="Meyerdierks A."/>
            <person name="Storesund J.E."/>
            <person name="Kallscheuer N."/>
            <person name="Luecker S."/>
            <person name="Lage O.M."/>
            <person name="Pohl T."/>
            <person name="Merkel B.J."/>
            <person name="Hornburger P."/>
            <person name="Mueller R.-W."/>
            <person name="Bruemmer F."/>
            <person name="Labrenz M."/>
            <person name="Spormann A.M."/>
            <person name="Op den Camp H."/>
            <person name="Overmann J."/>
            <person name="Amann R."/>
            <person name="Jetten M.S.M."/>
            <person name="Mascher T."/>
            <person name="Medema M.H."/>
            <person name="Devos D.P."/>
            <person name="Kaster A.-K."/>
            <person name="Ovreas L."/>
            <person name="Rohde M."/>
            <person name="Galperin M.Y."/>
            <person name="Jogler C."/>
        </authorList>
    </citation>
    <scope>NUCLEOTIDE SEQUENCE [LARGE SCALE GENOMIC DNA]</scope>
    <source>
        <strain evidence="14 15">Mal48</strain>
    </source>
</reference>
<keyword evidence="5" id="KW-0276">Fatty acid metabolism</keyword>
<evidence type="ECO:0000256" key="10">
    <source>
        <dbReference type="ARBA" id="ARBA00023136"/>
    </source>
</evidence>
<evidence type="ECO:0000313" key="14">
    <source>
        <dbReference type="EMBL" id="QDT31012.1"/>
    </source>
</evidence>
<keyword evidence="15" id="KW-1185">Reference proteome</keyword>
<dbReference type="InterPro" id="IPR005804">
    <property type="entry name" value="FA_desaturase_dom"/>
</dbReference>
<sequence>MSTLIERPETDSEDEAFAPTVEVEQVNEDQLIDGVDVDALHEKFEVETQPKKQLSQAAQERQEILDFFSPNRLAWKNVDPVVASWMVAMHVGALIAPFYFTWQALAVAVVLHWLTCSIGICLAYHRCLSHRSLKLKWPSKVVATFFGVIAGEGGPLRWTATHRVHHGQSDQEGDPHSPLEDAWWAHLWWMMLKHPKRKDELLFKHYVPDLTKDKTLVFFEKTFPLWLWATGLTLLFVGGLPMLLWGLCVRVVLAYHSTWLVNSATHLWGYRNYETTDASRNLWWVAVAAYGEGWHNNHHAHPRLARAGHKWWELDPTWWAISFLRFIGQAVDVDDRIPEKSQA</sequence>
<dbReference type="InterPro" id="IPR015876">
    <property type="entry name" value="Acyl-CoA_DS"/>
</dbReference>